<dbReference type="InterPro" id="IPR043504">
    <property type="entry name" value="Peptidase_S1_PA_chymotrypsin"/>
</dbReference>
<feature type="domain" description="CUB" evidence="5">
    <location>
        <begin position="1"/>
        <end position="93"/>
    </location>
</feature>
<dbReference type="InterPro" id="IPR000859">
    <property type="entry name" value="CUB_dom"/>
</dbReference>
<dbReference type="CDD" id="cd00112">
    <property type="entry name" value="LDLa"/>
    <property type="match status" value="1"/>
</dbReference>
<dbReference type="PROSITE" id="PS01209">
    <property type="entry name" value="LDLRA_1"/>
    <property type="match status" value="1"/>
</dbReference>
<dbReference type="PANTHER" id="PTHR24252">
    <property type="entry name" value="ACROSIN-RELATED"/>
    <property type="match status" value="1"/>
</dbReference>
<dbReference type="InterPro" id="IPR001314">
    <property type="entry name" value="Peptidase_S1A"/>
</dbReference>
<dbReference type="PROSITE" id="PS01180">
    <property type="entry name" value="CUB"/>
    <property type="match status" value="1"/>
</dbReference>
<proteinExistence type="predicted"/>
<dbReference type="Pfam" id="PF00089">
    <property type="entry name" value="Trypsin"/>
    <property type="match status" value="1"/>
</dbReference>
<dbReference type="Gene3D" id="2.40.10.10">
    <property type="entry name" value="Trypsin-like serine proteases"/>
    <property type="match status" value="1"/>
</dbReference>
<sequence length="416" mass="45391">MQQCSYLLVAPMGYKIRLSFDDFDLDLADMCQGDGLSIHDGLVQNKFIGPLIGRFCGDARPRDVESSGDKMFISFNSDFLESGKGYALTYKAVLQSVPFCPLGQIRCKNRKCVSISNKCNGNDDCGDGSDEENCFTRGGGSTVECGRPSVQPKSGPEGDRIVEGSEAIPNSWPWQVSLQLTLMEPVGHMCGGTLVNDRWVVTAAHCFASVQQKELWRVHFGKHNKFEEENGEVVRYVKKLIIYPDIPEEVFKQNGQFDIGHDLALLQLSAPVNFTSKISTACLPNQGERLAENTICYSTGWGMTRGTGKNDVLKQAVTPILAPDHCKQDIAPFVDANQLCTGHLHGGEGVCHGDSGGPLVCKDIQSGKWTLHGIVSYGTDTSYEGGLCGLAKVPGVFTRLAAKRNWVDSMMAKYGK</sequence>
<keyword evidence="1 3" id="KW-1015">Disulfide bond</keyword>
<comment type="caution">
    <text evidence="2">Lacks conserved residue(s) required for the propagation of feature annotation.</text>
</comment>
<dbReference type="InterPro" id="IPR035914">
    <property type="entry name" value="Sperma_CUB_dom_sf"/>
</dbReference>
<name>A0ABY6KQS4_9ARAC</name>
<dbReference type="PROSITE" id="PS50240">
    <property type="entry name" value="TRYPSIN_DOM"/>
    <property type="match status" value="1"/>
</dbReference>
<feature type="domain" description="Peptidase S1" evidence="6">
    <location>
        <begin position="161"/>
        <end position="412"/>
    </location>
</feature>
<evidence type="ECO:0000313" key="8">
    <source>
        <dbReference type="Proteomes" id="UP001235939"/>
    </source>
</evidence>
<keyword evidence="4" id="KW-0645">Protease</keyword>
<dbReference type="Pfam" id="PF00431">
    <property type="entry name" value="CUB"/>
    <property type="match status" value="1"/>
</dbReference>
<dbReference type="Pfam" id="PF00057">
    <property type="entry name" value="Ldl_recept_a"/>
    <property type="match status" value="1"/>
</dbReference>
<dbReference type="InterPro" id="IPR036055">
    <property type="entry name" value="LDL_receptor-like_sf"/>
</dbReference>
<evidence type="ECO:0000259" key="6">
    <source>
        <dbReference type="PROSITE" id="PS50240"/>
    </source>
</evidence>
<accession>A0ABY6KQS4</accession>
<dbReference type="CDD" id="cd00190">
    <property type="entry name" value="Tryp_SPc"/>
    <property type="match status" value="1"/>
</dbReference>
<dbReference type="InterPro" id="IPR018114">
    <property type="entry name" value="TRYPSIN_HIS"/>
</dbReference>
<gene>
    <name evidence="7" type="ORF">LAZ67_7003423</name>
</gene>
<evidence type="ECO:0000256" key="2">
    <source>
        <dbReference type="PROSITE-ProRule" id="PRU00059"/>
    </source>
</evidence>
<dbReference type="PROSITE" id="PS00134">
    <property type="entry name" value="TRYPSIN_HIS"/>
    <property type="match status" value="1"/>
</dbReference>
<evidence type="ECO:0000256" key="4">
    <source>
        <dbReference type="RuleBase" id="RU363034"/>
    </source>
</evidence>
<feature type="disulfide bond" evidence="3">
    <location>
        <begin position="100"/>
        <end position="112"/>
    </location>
</feature>
<feature type="disulfide bond" evidence="3">
    <location>
        <begin position="107"/>
        <end position="125"/>
    </location>
</feature>
<evidence type="ECO:0000313" key="7">
    <source>
        <dbReference type="EMBL" id="UYV70531.1"/>
    </source>
</evidence>
<dbReference type="Gene3D" id="2.60.120.290">
    <property type="entry name" value="Spermadhesin, CUB domain"/>
    <property type="match status" value="1"/>
</dbReference>
<evidence type="ECO:0000259" key="5">
    <source>
        <dbReference type="PROSITE" id="PS01180"/>
    </source>
</evidence>
<protein>
    <submittedName>
        <fullName evidence="7">Endocytosis</fullName>
    </submittedName>
</protein>
<dbReference type="SUPFAM" id="SSF57424">
    <property type="entry name" value="LDL receptor-like module"/>
    <property type="match status" value="1"/>
</dbReference>
<evidence type="ECO:0000256" key="3">
    <source>
        <dbReference type="PROSITE-ProRule" id="PRU00124"/>
    </source>
</evidence>
<dbReference type="SUPFAM" id="SSF49854">
    <property type="entry name" value="Spermadhesin, CUB domain"/>
    <property type="match status" value="1"/>
</dbReference>
<dbReference type="InterPro" id="IPR009003">
    <property type="entry name" value="Peptidase_S1_PA"/>
</dbReference>
<dbReference type="CDD" id="cd00041">
    <property type="entry name" value="CUB"/>
    <property type="match status" value="1"/>
</dbReference>
<dbReference type="SMART" id="SM00192">
    <property type="entry name" value="LDLa"/>
    <property type="match status" value="1"/>
</dbReference>
<dbReference type="SMART" id="SM00020">
    <property type="entry name" value="Tryp_SPc"/>
    <property type="match status" value="1"/>
</dbReference>
<dbReference type="InterPro" id="IPR033116">
    <property type="entry name" value="TRYPSIN_SER"/>
</dbReference>
<keyword evidence="4" id="KW-0720">Serine protease</keyword>
<keyword evidence="8" id="KW-1185">Reference proteome</keyword>
<dbReference type="EMBL" id="CP092869">
    <property type="protein sequence ID" value="UYV70531.1"/>
    <property type="molecule type" value="Genomic_DNA"/>
</dbReference>
<dbReference type="PROSITE" id="PS00135">
    <property type="entry name" value="TRYPSIN_SER"/>
    <property type="match status" value="1"/>
</dbReference>
<dbReference type="SMART" id="SM00042">
    <property type="entry name" value="CUB"/>
    <property type="match status" value="1"/>
</dbReference>
<dbReference type="PROSITE" id="PS50068">
    <property type="entry name" value="LDLRA_2"/>
    <property type="match status" value="1"/>
</dbReference>
<reference evidence="7 8" key="1">
    <citation type="submission" date="2022-01" db="EMBL/GenBank/DDBJ databases">
        <title>A chromosomal length assembly of Cordylochernes scorpioides.</title>
        <authorList>
            <person name="Zeh D."/>
            <person name="Zeh J."/>
        </authorList>
    </citation>
    <scope>NUCLEOTIDE SEQUENCE [LARGE SCALE GENOMIC DNA]</scope>
    <source>
        <strain evidence="7">IN4F17</strain>
        <tissue evidence="7">Whole Body</tissue>
    </source>
</reference>
<dbReference type="InterPro" id="IPR002172">
    <property type="entry name" value="LDrepeatLR_classA_rpt"/>
</dbReference>
<dbReference type="PANTHER" id="PTHR24252:SF7">
    <property type="entry name" value="HYALIN"/>
    <property type="match status" value="1"/>
</dbReference>
<dbReference type="Proteomes" id="UP001235939">
    <property type="component" value="Chromosome 07"/>
</dbReference>
<dbReference type="SUPFAM" id="SSF50494">
    <property type="entry name" value="Trypsin-like serine proteases"/>
    <property type="match status" value="1"/>
</dbReference>
<organism evidence="7 8">
    <name type="scientific">Cordylochernes scorpioides</name>
    <dbReference type="NCBI Taxonomy" id="51811"/>
    <lineage>
        <taxon>Eukaryota</taxon>
        <taxon>Metazoa</taxon>
        <taxon>Ecdysozoa</taxon>
        <taxon>Arthropoda</taxon>
        <taxon>Chelicerata</taxon>
        <taxon>Arachnida</taxon>
        <taxon>Pseudoscorpiones</taxon>
        <taxon>Cheliferoidea</taxon>
        <taxon>Chernetidae</taxon>
        <taxon>Cordylochernes</taxon>
    </lineage>
</organism>
<dbReference type="InterPro" id="IPR023415">
    <property type="entry name" value="LDLR_class-A_CS"/>
</dbReference>
<dbReference type="Gene3D" id="4.10.400.10">
    <property type="entry name" value="Low-density Lipoprotein Receptor"/>
    <property type="match status" value="1"/>
</dbReference>
<feature type="disulfide bond" evidence="3">
    <location>
        <begin position="119"/>
        <end position="134"/>
    </location>
</feature>
<dbReference type="PRINTS" id="PR00722">
    <property type="entry name" value="CHYMOTRYPSIN"/>
</dbReference>
<dbReference type="InterPro" id="IPR001254">
    <property type="entry name" value="Trypsin_dom"/>
</dbReference>
<evidence type="ECO:0000256" key="1">
    <source>
        <dbReference type="ARBA" id="ARBA00023157"/>
    </source>
</evidence>
<keyword evidence="4" id="KW-0378">Hydrolase</keyword>